<dbReference type="RefSeq" id="WP_307836855.1">
    <property type="nucleotide sequence ID" value="NZ_BAAAZQ010000001.1"/>
</dbReference>
<organism evidence="9 10">
    <name type="scientific">Plantactinospora mayteni</name>
    <dbReference type="NCBI Taxonomy" id="566021"/>
    <lineage>
        <taxon>Bacteria</taxon>
        <taxon>Bacillati</taxon>
        <taxon>Actinomycetota</taxon>
        <taxon>Actinomycetes</taxon>
        <taxon>Micromonosporales</taxon>
        <taxon>Micromonosporaceae</taxon>
        <taxon>Plantactinospora</taxon>
    </lineage>
</organism>
<name>A0ABQ4EPZ6_9ACTN</name>
<comment type="similarity">
    <text evidence="2">Belongs to the CPA3 antiporters (TC 2.A.63) subunit E family.</text>
</comment>
<comment type="caution">
    <text evidence="9">The sequence shown here is derived from an EMBL/GenBank/DDBJ whole genome shotgun (WGS) entry which is preliminary data.</text>
</comment>
<feature type="transmembrane region" description="Helical" evidence="8">
    <location>
        <begin position="42"/>
        <end position="59"/>
    </location>
</feature>
<keyword evidence="3" id="KW-1003">Cell membrane</keyword>
<accession>A0ABQ4EPZ6</accession>
<evidence type="ECO:0000256" key="1">
    <source>
        <dbReference type="ARBA" id="ARBA00004651"/>
    </source>
</evidence>
<sequence length="221" mass="23875">MTGDARPAGPDPSRRLGSGRLTDRAGSGWRALRGRLPGRRRWRDHLITVGWLVAVWSLLWGEFTVGNLLGGVLVAVVILVFLPLPRVTFGGRLRPLVLAGFVGRFVAELVVASVHVGWVAVRPGQPRNAIVAVRLRVRTDLNLALTAEVLSLVPGTLIVEADRETGTLYVHVLDIRGAEDLARSRERVLALEARLVRTIGSEAELRMLSPTTGNAEPGGPS</sequence>
<evidence type="ECO:0008006" key="11">
    <source>
        <dbReference type="Google" id="ProtNLM"/>
    </source>
</evidence>
<dbReference type="EMBL" id="BONX01000023">
    <property type="protein sequence ID" value="GIG96719.1"/>
    <property type="molecule type" value="Genomic_DNA"/>
</dbReference>
<keyword evidence="5 8" id="KW-1133">Transmembrane helix</keyword>
<dbReference type="Pfam" id="PF01899">
    <property type="entry name" value="MNHE"/>
    <property type="match status" value="1"/>
</dbReference>
<dbReference type="InterPro" id="IPR002758">
    <property type="entry name" value="Cation_antiport_E"/>
</dbReference>
<comment type="subcellular location">
    <subcellularLocation>
        <location evidence="1">Cell membrane</location>
        <topology evidence="1">Multi-pass membrane protein</topology>
    </subcellularLocation>
</comment>
<keyword evidence="6 8" id="KW-0472">Membrane</keyword>
<keyword evidence="10" id="KW-1185">Reference proteome</keyword>
<evidence type="ECO:0000256" key="2">
    <source>
        <dbReference type="ARBA" id="ARBA00006228"/>
    </source>
</evidence>
<gene>
    <name evidence="9" type="ORF">Pma05_32920</name>
</gene>
<feature type="region of interest" description="Disordered" evidence="7">
    <location>
        <begin position="1"/>
        <end position="24"/>
    </location>
</feature>
<evidence type="ECO:0000256" key="7">
    <source>
        <dbReference type="SAM" id="MobiDB-lite"/>
    </source>
</evidence>
<evidence type="ECO:0000256" key="4">
    <source>
        <dbReference type="ARBA" id="ARBA00022692"/>
    </source>
</evidence>
<reference evidence="9 10" key="1">
    <citation type="submission" date="2021-01" db="EMBL/GenBank/DDBJ databases">
        <title>Whole genome shotgun sequence of Plantactinospora mayteni NBRC 109088.</title>
        <authorList>
            <person name="Komaki H."/>
            <person name="Tamura T."/>
        </authorList>
    </citation>
    <scope>NUCLEOTIDE SEQUENCE [LARGE SCALE GENOMIC DNA]</scope>
    <source>
        <strain evidence="9 10">NBRC 109088</strain>
    </source>
</reference>
<proteinExistence type="inferred from homology"/>
<evidence type="ECO:0000313" key="9">
    <source>
        <dbReference type="EMBL" id="GIG96719.1"/>
    </source>
</evidence>
<feature type="transmembrane region" description="Helical" evidence="8">
    <location>
        <begin position="65"/>
        <end position="84"/>
    </location>
</feature>
<evidence type="ECO:0000256" key="6">
    <source>
        <dbReference type="ARBA" id="ARBA00023136"/>
    </source>
</evidence>
<protein>
    <recommendedName>
        <fullName evidence="11">Na+/H+ antiporter subunit E</fullName>
    </recommendedName>
</protein>
<dbReference type="Proteomes" id="UP000621500">
    <property type="component" value="Unassembled WGS sequence"/>
</dbReference>
<keyword evidence="4 8" id="KW-0812">Transmembrane</keyword>
<dbReference type="PANTHER" id="PTHR34584:SF1">
    <property type="entry name" value="NA(+)_H(+) ANTIPORTER SUBUNIT E1"/>
    <property type="match status" value="1"/>
</dbReference>
<evidence type="ECO:0000256" key="8">
    <source>
        <dbReference type="SAM" id="Phobius"/>
    </source>
</evidence>
<dbReference type="PANTHER" id="PTHR34584">
    <property type="entry name" value="NA(+)/H(+) ANTIPORTER SUBUNIT E1"/>
    <property type="match status" value="1"/>
</dbReference>
<feature type="transmembrane region" description="Helical" evidence="8">
    <location>
        <begin position="96"/>
        <end position="121"/>
    </location>
</feature>
<evidence type="ECO:0000256" key="3">
    <source>
        <dbReference type="ARBA" id="ARBA00022475"/>
    </source>
</evidence>
<dbReference type="NCBIfam" id="NF006521">
    <property type="entry name" value="PRK08965.1-5"/>
    <property type="match status" value="1"/>
</dbReference>
<evidence type="ECO:0000313" key="10">
    <source>
        <dbReference type="Proteomes" id="UP000621500"/>
    </source>
</evidence>
<evidence type="ECO:0000256" key="5">
    <source>
        <dbReference type="ARBA" id="ARBA00022989"/>
    </source>
</evidence>